<reference evidence="1 2" key="1">
    <citation type="submission" date="2024-02" db="EMBL/GenBank/DDBJ databases">
        <title>Chromosome-level genome assembly of the Eurasian Minnow (Phoxinus phoxinus).</title>
        <authorList>
            <person name="Oriowo T.O."/>
            <person name="Martin S."/>
            <person name="Stange M."/>
            <person name="Chrysostomakis Y."/>
            <person name="Brown T."/>
            <person name="Winkler S."/>
            <person name="Kukowka S."/>
            <person name="Myers E.W."/>
            <person name="Bohne A."/>
        </authorList>
    </citation>
    <scope>NUCLEOTIDE SEQUENCE [LARGE SCALE GENOMIC DNA]</scope>
    <source>
        <strain evidence="1">ZFMK-TIS-60720</strain>
        <tissue evidence="1">Whole Organism</tissue>
    </source>
</reference>
<comment type="caution">
    <text evidence="1">The sequence shown here is derived from an EMBL/GenBank/DDBJ whole genome shotgun (WGS) entry which is preliminary data.</text>
</comment>
<gene>
    <name evidence="1" type="ORF">R3I93_003084</name>
</gene>
<sequence>MQWREGNTLDVPCHEQWVLLHLGPLPIERIMPPSTSRPLGKPSVHVALCSREASGRNVERCNTEPQLPVTASQRWRFNA</sequence>
<organism evidence="1 2">
    <name type="scientific">Phoxinus phoxinus</name>
    <name type="common">Eurasian minnow</name>
    <dbReference type="NCBI Taxonomy" id="58324"/>
    <lineage>
        <taxon>Eukaryota</taxon>
        <taxon>Metazoa</taxon>
        <taxon>Chordata</taxon>
        <taxon>Craniata</taxon>
        <taxon>Vertebrata</taxon>
        <taxon>Euteleostomi</taxon>
        <taxon>Actinopterygii</taxon>
        <taxon>Neopterygii</taxon>
        <taxon>Teleostei</taxon>
        <taxon>Ostariophysi</taxon>
        <taxon>Cypriniformes</taxon>
        <taxon>Leuciscidae</taxon>
        <taxon>Phoxininae</taxon>
        <taxon>Phoxinus</taxon>
    </lineage>
</organism>
<dbReference type="AlphaFoldDB" id="A0AAN9DF57"/>
<evidence type="ECO:0000313" key="1">
    <source>
        <dbReference type="EMBL" id="KAK7173154.1"/>
    </source>
</evidence>
<name>A0AAN9DF57_9TELE</name>
<protein>
    <submittedName>
        <fullName evidence="1">Uncharacterized protein</fullName>
    </submittedName>
</protein>
<accession>A0AAN9DF57</accession>
<evidence type="ECO:0000313" key="2">
    <source>
        <dbReference type="Proteomes" id="UP001364617"/>
    </source>
</evidence>
<dbReference type="Proteomes" id="UP001364617">
    <property type="component" value="Unassembled WGS sequence"/>
</dbReference>
<keyword evidence="2" id="KW-1185">Reference proteome</keyword>
<proteinExistence type="predicted"/>
<dbReference type="EMBL" id="JAYKXH010000003">
    <property type="protein sequence ID" value="KAK7173154.1"/>
    <property type="molecule type" value="Genomic_DNA"/>
</dbReference>